<dbReference type="Gene3D" id="3.40.50.150">
    <property type="entry name" value="Vaccinia Virus protein VP39"/>
    <property type="match status" value="1"/>
</dbReference>
<dbReference type="InterPro" id="IPR050723">
    <property type="entry name" value="CFA/CMAS"/>
</dbReference>
<name>A0A8J7WSP1_9ACTN</name>
<proteinExistence type="predicted"/>
<dbReference type="Pfam" id="PF13649">
    <property type="entry name" value="Methyltransf_25"/>
    <property type="match status" value="1"/>
</dbReference>
<feature type="domain" description="Methyltransferase" evidence="1">
    <location>
        <begin position="170"/>
        <end position="266"/>
    </location>
</feature>
<evidence type="ECO:0000313" key="3">
    <source>
        <dbReference type="Proteomes" id="UP000677913"/>
    </source>
</evidence>
<evidence type="ECO:0000259" key="1">
    <source>
        <dbReference type="Pfam" id="PF13649"/>
    </source>
</evidence>
<dbReference type="CDD" id="cd02440">
    <property type="entry name" value="AdoMet_MTases"/>
    <property type="match status" value="1"/>
</dbReference>
<dbReference type="Proteomes" id="UP000677913">
    <property type="component" value="Unassembled WGS sequence"/>
</dbReference>
<gene>
    <name evidence="2" type="ORF">KGA66_27895</name>
</gene>
<sequence>GKVLSSPQVPLLLLMSKRFVTPLYRATFLASAAGHGMLHWMAVRPCDLETLALKLGVSGKQDKQRLRAWLEVGVRLGEFDKHEGCYRLKSRSAKLLARMKHDALAAALEEVMQNHVPVLLNAPRMLRTGERFTMADQDGSVIARSTRVVEPLVEAAIDATLEREYPVRLLEIGCGSGVYVRYAASVNPRLTALAIDLQDEVARQAAKNIAEWGLGDRVEVRCGDLRTLDLEPQFDLVTMHNNIYYFTPDERVEILRRARRLLAPGGKLLLTTSCKGGHIGLDLLNLWFEYADFGGPLPAAEELVDQFTQAGFLDAQARRIVPGEQFRAFVGTNPHAPLS</sequence>
<dbReference type="InterPro" id="IPR029063">
    <property type="entry name" value="SAM-dependent_MTases_sf"/>
</dbReference>
<dbReference type="PANTHER" id="PTHR43667:SF2">
    <property type="entry name" value="FATTY ACID C-METHYL TRANSFERASE"/>
    <property type="match status" value="1"/>
</dbReference>
<dbReference type="GO" id="GO:0008168">
    <property type="term" value="F:methyltransferase activity"/>
    <property type="evidence" value="ECO:0007669"/>
    <property type="project" value="UniProtKB-KW"/>
</dbReference>
<dbReference type="EMBL" id="JAGSXH010000216">
    <property type="protein sequence ID" value="MBS2966888.1"/>
    <property type="molecule type" value="Genomic_DNA"/>
</dbReference>
<dbReference type="SUPFAM" id="SSF53335">
    <property type="entry name" value="S-adenosyl-L-methionine-dependent methyltransferases"/>
    <property type="match status" value="1"/>
</dbReference>
<dbReference type="InterPro" id="IPR041698">
    <property type="entry name" value="Methyltransf_25"/>
</dbReference>
<evidence type="ECO:0000313" key="2">
    <source>
        <dbReference type="EMBL" id="MBS2966888.1"/>
    </source>
</evidence>
<dbReference type="PANTHER" id="PTHR43667">
    <property type="entry name" value="CYCLOPROPANE-FATTY-ACYL-PHOSPHOLIPID SYNTHASE"/>
    <property type="match status" value="1"/>
</dbReference>
<keyword evidence="2" id="KW-0489">Methyltransferase</keyword>
<protein>
    <submittedName>
        <fullName evidence="2">Class I SAM-dependent methyltransferase</fullName>
    </submittedName>
</protein>
<keyword evidence="2" id="KW-0808">Transferase</keyword>
<organism evidence="2 3">
    <name type="scientific">Actinocrinis puniceicyclus</name>
    <dbReference type="NCBI Taxonomy" id="977794"/>
    <lineage>
        <taxon>Bacteria</taxon>
        <taxon>Bacillati</taxon>
        <taxon>Actinomycetota</taxon>
        <taxon>Actinomycetes</taxon>
        <taxon>Catenulisporales</taxon>
        <taxon>Actinospicaceae</taxon>
        <taxon>Actinocrinis</taxon>
    </lineage>
</organism>
<dbReference type="RefSeq" id="WP_211472389.1">
    <property type="nucleotide sequence ID" value="NZ_JAGSXH010000216.1"/>
</dbReference>
<feature type="non-terminal residue" evidence="2">
    <location>
        <position position="1"/>
    </location>
</feature>
<dbReference type="GO" id="GO:0032259">
    <property type="term" value="P:methylation"/>
    <property type="evidence" value="ECO:0007669"/>
    <property type="project" value="UniProtKB-KW"/>
</dbReference>
<dbReference type="AlphaFoldDB" id="A0A8J7WSP1"/>
<reference evidence="2" key="1">
    <citation type="submission" date="2021-04" db="EMBL/GenBank/DDBJ databases">
        <title>Genome based classification of Actinospica acidithermotolerans sp. nov., an actinobacterium isolated from an Indonesian hot spring.</title>
        <authorList>
            <person name="Kusuma A.B."/>
            <person name="Putra K.E."/>
            <person name="Nafisah S."/>
            <person name="Loh J."/>
            <person name="Nouioui I."/>
            <person name="Goodfellow M."/>
        </authorList>
    </citation>
    <scope>NUCLEOTIDE SEQUENCE</scope>
    <source>
        <strain evidence="2">DSM 45618</strain>
    </source>
</reference>
<comment type="caution">
    <text evidence="2">The sequence shown here is derived from an EMBL/GenBank/DDBJ whole genome shotgun (WGS) entry which is preliminary data.</text>
</comment>
<accession>A0A8J7WSP1</accession>
<keyword evidence="3" id="KW-1185">Reference proteome</keyword>